<name>A0AAX6MA79_9PEZI</name>
<evidence type="ECO:0000256" key="4">
    <source>
        <dbReference type="ARBA" id="ARBA00022842"/>
    </source>
</evidence>
<keyword evidence="4" id="KW-0460">Magnesium</keyword>
<dbReference type="PIRSF" id="PIRSF036498">
    <property type="entry name" value="Ent-kaurene_synthase_fungi"/>
    <property type="match status" value="1"/>
</dbReference>
<dbReference type="EMBL" id="JBANMG010000009">
    <property type="protein sequence ID" value="KAK6949287.1"/>
    <property type="molecule type" value="Genomic_DNA"/>
</dbReference>
<comment type="cofactor">
    <cofactor evidence="1">
        <name>Mg(2+)</name>
        <dbReference type="ChEBI" id="CHEBI:18420"/>
    </cofactor>
</comment>
<evidence type="ECO:0000256" key="6">
    <source>
        <dbReference type="ARBA" id="ARBA00023239"/>
    </source>
</evidence>
<evidence type="ECO:0000256" key="5">
    <source>
        <dbReference type="ARBA" id="ARBA00023235"/>
    </source>
</evidence>
<keyword evidence="3" id="KW-0479">Metal-binding</keyword>
<dbReference type="AlphaFoldDB" id="A0AAX6MA79"/>
<evidence type="ECO:0000256" key="1">
    <source>
        <dbReference type="ARBA" id="ARBA00001946"/>
    </source>
</evidence>
<feature type="coiled-coil region" evidence="7">
    <location>
        <begin position="916"/>
        <end position="948"/>
    </location>
</feature>
<keyword evidence="9" id="KW-1185">Reference proteome</keyword>
<keyword evidence="7" id="KW-0175">Coiled coil</keyword>
<dbReference type="GO" id="GO:0016853">
    <property type="term" value="F:isomerase activity"/>
    <property type="evidence" value="ECO:0007669"/>
    <property type="project" value="UniProtKB-KW"/>
</dbReference>
<dbReference type="GO" id="GO:0000287">
    <property type="term" value="F:magnesium ion binding"/>
    <property type="evidence" value="ECO:0007669"/>
    <property type="project" value="TreeGrafter"/>
</dbReference>
<evidence type="ECO:0000256" key="7">
    <source>
        <dbReference type="SAM" id="Coils"/>
    </source>
</evidence>
<dbReference type="Gene3D" id="1.50.10.160">
    <property type="match status" value="1"/>
</dbReference>
<gene>
    <name evidence="8" type="ORF">Daesc_009361</name>
</gene>
<evidence type="ECO:0000256" key="3">
    <source>
        <dbReference type="ARBA" id="ARBA00022723"/>
    </source>
</evidence>
<evidence type="ECO:0000256" key="2">
    <source>
        <dbReference type="ARBA" id="ARBA00006333"/>
    </source>
</evidence>
<dbReference type="GO" id="GO:0016102">
    <property type="term" value="P:diterpenoid biosynthetic process"/>
    <property type="evidence" value="ECO:0007669"/>
    <property type="project" value="TreeGrafter"/>
</dbReference>
<dbReference type="InterPro" id="IPR050148">
    <property type="entry name" value="Terpene_synthase-like"/>
</dbReference>
<keyword evidence="5" id="KW-0413">Isomerase</keyword>
<protein>
    <recommendedName>
        <fullName evidence="10">Ent-kaurene synthase</fullName>
    </recommendedName>
</protein>
<dbReference type="InterPro" id="IPR008930">
    <property type="entry name" value="Terpenoid_cyclase/PrenylTrfase"/>
</dbReference>
<dbReference type="PANTHER" id="PTHR31739:SF25">
    <property type="entry name" value="(E,E)-GERANYLLINALOOL SYNTHASE"/>
    <property type="match status" value="1"/>
</dbReference>
<dbReference type="PANTHER" id="PTHR31739">
    <property type="entry name" value="ENT-COPALYL DIPHOSPHATE SYNTHASE, CHLOROPLASTIC"/>
    <property type="match status" value="1"/>
</dbReference>
<dbReference type="Gene3D" id="1.50.10.20">
    <property type="match status" value="1"/>
</dbReference>
<accession>A0AAX6MA79</accession>
<evidence type="ECO:0000313" key="8">
    <source>
        <dbReference type="EMBL" id="KAK6949287.1"/>
    </source>
</evidence>
<keyword evidence="6" id="KW-0456">Lyase</keyword>
<dbReference type="Proteomes" id="UP001369815">
    <property type="component" value="Unassembled WGS sequence"/>
</dbReference>
<reference evidence="8 9" key="1">
    <citation type="journal article" date="2024" name="Front Chem Biol">
        <title>Unveiling the potential of Daldinia eschscholtzii MFLUCC 19-0629 through bioactivity and bioinformatics studies for enhanced sustainable agriculture production.</title>
        <authorList>
            <person name="Brooks S."/>
            <person name="Weaver J.A."/>
            <person name="Klomchit A."/>
            <person name="Alharthi S.A."/>
            <person name="Onlamun T."/>
            <person name="Nurani R."/>
            <person name="Vong T.K."/>
            <person name="Alberti F."/>
            <person name="Greco C."/>
        </authorList>
    </citation>
    <scope>NUCLEOTIDE SEQUENCE [LARGE SCALE GENOMIC DNA]</scope>
    <source>
        <strain evidence="8">MFLUCC 19-0629</strain>
    </source>
</reference>
<dbReference type="SUPFAM" id="SSF48239">
    <property type="entry name" value="Terpenoid cyclases/Protein prenyltransferases"/>
    <property type="match status" value="2"/>
</dbReference>
<organism evidence="8 9">
    <name type="scientific">Daldinia eschscholtzii</name>
    <dbReference type="NCBI Taxonomy" id="292717"/>
    <lineage>
        <taxon>Eukaryota</taxon>
        <taxon>Fungi</taxon>
        <taxon>Dikarya</taxon>
        <taxon>Ascomycota</taxon>
        <taxon>Pezizomycotina</taxon>
        <taxon>Sordariomycetes</taxon>
        <taxon>Xylariomycetidae</taxon>
        <taxon>Xylariales</taxon>
        <taxon>Hypoxylaceae</taxon>
        <taxon>Daldinia</taxon>
    </lineage>
</organism>
<sequence length="987" mass="110286">MATQGSEIDECQALIKKLSLYCSSNSSFGTMSVSVYDTAWLSMVEKPDDDGQWLFPECFDYILRNQQEDGSWPSYASTLDGILNTAAALLAVRKHLSRSPEKAHFQEISWKAEGALAELIRSWDVLSCDQVGFEIIFTTHMSLLEEEGVVLQVPQLEQLKALREAKLSRLPASLVYKGPSAVYHSLEGLIGHIDFDKISQWRESNGSMMGSPSSTAAYLIYSSKWDDLAEAYLRDVVANGSGKGSGAVPSAWPSSIFELSWAITTLADSGIPIDEAEASSIGEFLEASLQMQKGIVGFAPGSLADADDTARSLMALLYLGRKAEPYIETLISIFETADHFQTYLAERNPSLSTNINVLSCLLLVDDPIPYVPQIAKAASFISRTISIGDVREKWHIHKLYWMMLLSRAVVVMYKKMQGNETFCKSLLATAPHLKEQIPIILYQILMTVLKLQNRHGNWEGNCELTAYSILTLSSLAQVILTGTELRERIYESINQGKLFLTKHKSQWRNGAYLWTEKVTYSSSMLSEVYCLAAVVDCAVAATTITIPPPFQVSERVFKGMIKAGHLISRTPLFNEAKVELLFAAQVQACYALASLQRRRLDIFPRTGMGEDKYLTFIPLTWTACMSLQHDPVSLAVLFNMMLLSMLNYQVDEYMENMLEHEGQQKADFASARDTVRQLFNEVSSSKDEKNGTCRTRDMSQWTTELKFPECNGEDLPKANGHTNGSHASISSMKSVLRRYIAHILQHPSVIKCPRNMQTQLARELQTFLLAHIDHAEDNYAFSRQPNGSPSNFLHLHNGGSHNTHNGLHNGVGGHTRSPSYYLKQYENRGQTFHSWVHSTSADHTSCPFSFVFFQCLLFPTHGDVAGRSAKTAYLVEDACRHLASLCRMYNDYGSLARDTDESNLNSLNFPEFAGSAKNGEQQAKAQLMNIAEYERRCLDVALNELENEIMGGDGGNKGKWMSAIRLFVNVTDLYGQIYVVKDIATRK</sequence>
<comment type="similarity">
    <text evidence="2">Belongs to the terpene synthase family.</text>
</comment>
<dbReference type="InterPro" id="IPR017057">
    <property type="entry name" value="Ent-kaurene_synthase_fun"/>
</dbReference>
<proteinExistence type="inferred from homology"/>
<evidence type="ECO:0000313" key="9">
    <source>
        <dbReference type="Proteomes" id="UP001369815"/>
    </source>
</evidence>
<comment type="caution">
    <text evidence="8">The sequence shown here is derived from an EMBL/GenBank/DDBJ whole genome shotgun (WGS) entry which is preliminary data.</text>
</comment>
<evidence type="ECO:0008006" key="10">
    <source>
        <dbReference type="Google" id="ProtNLM"/>
    </source>
</evidence>
<dbReference type="GO" id="GO:0010333">
    <property type="term" value="F:terpene synthase activity"/>
    <property type="evidence" value="ECO:0007669"/>
    <property type="project" value="InterPro"/>
</dbReference>